<gene>
    <name evidence="3" type="ORF">NSK_003320</name>
</gene>
<dbReference type="GO" id="GO:0005737">
    <property type="term" value="C:cytoplasm"/>
    <property type="evidence" value="ECO:0007669"/>
    <property type="project" value="TreeGrafter"/>
</dbReference>
<proteinExistence type="predicted"/>
<protein>
    <recommendedName>
        <fullName evidence="2">Tubulin--tyrosine ligase-like protein 12 SET-like domain-containing protein</fullName>
    </recommendedName>
</protein>
<dbReference type="Gene3D" id="3.30.470.20">
    <property type="entry name" value="ATP-grasp fold, B domain"/>
    <property type="match status" value="1"/>
</dbReference>
<dbReference type="SUPFAM" id="SSF52047">
    <property type="entry name" value="RNI-like"/>
    <property type="match status" value="1"/>
</dbReference>
<dbReference type="OrthoDB" id="202825at2759"/>
<dbReference type="InterPro" id="IPR057954">
    <property type="entry name" value="SET_TTL12"/>
</dbReference>
<reference evidence="3 4" key="1">
    <citation type="submission" date="2019-01" db="EMBL/GenBank/DDBJ databases">
        <title>Nuclear Genome Assembly of the Microalgal Biofuel strain Nannochloropsis salina CCMP1776.</title>
        <authorList>
            <person name="Hovde B."/>
        </authorList>
    </citation>
    <scope>NUCLEOTIDE SEQUENCE [LARGE SCALE GENOMIC DNA]</scope>
    <source>
        <strain evidence="3 4">CCMP1776</strain>
    </source>
</reference>
<feature type="domain" description="Tubulin--tyrosine ligase-like protein 12 SET-like" evidence="2">
    <location>
        <begin position="430"/>
        <end position="519"/>
    </location>
</feature>
<dbReference type="AlphaFoldDB" id="A0A4D9D100"/>
<dbReference type="Pfam" id="PF25556">
    <property type="entry name" value="SET_TTL"/>
    <property type="match status" value="1"/>
</dbReference>
<accession>A0A4D9D100</accession>
<evidence type="ECO:0000256" key="1">
    <source>
        <dbReference type="SAM" id="MobiDB-lite"/>
    </source>
</evidence>
<evidence type="ECO:0000313" key="4">
    <source>
        <dbReference type="Proteomes" id="UP000355283"/>
    </source>
</evidence>
<evidence type="ECO:0000259" key="2">
    <source>
        <dbReference type="Pfam" id="PF25556"/>
    </source>
</evidence>
<dbReference type="InterPro" id="IPR032675">
    <property type="entry name" value="LRR_dom_sf"/>
</dbReference>
<feature type="compositionally biased region" description="Basic and acidic residues" evidence="1">
    <location>
        <begin position="562"/>
        <end position="583"/>
    </location>
</feature>
<dbReference type="InterPro" id="IPR027749">
    <property type="entry name" value="TTLL12"/>
</dbReference>
<dbReference type="EMBL" id="SDOX01000014">
    <property type="protein sequence ID" value="TFJ85361.1"/>
    <property type="molecule type" value="Genomic_DNA"/>
</dbReference>
<organism evidence="3 4">
    <name type="scientific">Nannochloropsis salina CCMP1776</name>
    <dbReference type="NCBI Taxonomy" id="1027361"/>
    <lineage>
        <taxon>Eukaryota</taxon>
        <taxon>Sar</taxon>
        <taxon>Stramenopiles</taxon>
        <taxon>Ochrophyta</taxon>
        <taxon>Eustigmatophyceae</taxon>
        <taxon>Eustigmatales</taxon>
        <taxon>Monodopsidaceae</taxon>
        <taxon>Microchloropsis</taxon>
        <taxon>Microchloropsis salina</taxon>
    </lineage>
</organism>
<dbReference type="Gene3D" id="3.80.10.10">
    <property type="entry name" value="Ribonuclease Inhibitor"/>
    <property type="match status" value="1"/>
</dbReference>
<evidence type="ECO:0000313" key="3">
    <source>
        <dbReference type="EMBL" id="TFJ85361.1"/>
    </source>
</evidence>
<comment type="caution">
    <text evidence="3">The sequence shown here is derived from an EMBL/GenBank/DDBJ whole genome shotgun (WGS) entry which is preliminary data.</text>
</comment>
<dbReference type="PANTHER" id="PTHR46088:SF1">
    <property type="entry name" value="TUBULIN--TYROSINE LIGASE-LIKE PROTEIN 12"/>
    <property type="match status" value="1"/>
</dbReference>
<sequence>MDTPSLPCLPEHLRGPLSQLVEARYINNVEEAAGWRELLREEENADGTVVYVAARDIQAEETVFLIDHLWCTTLFAARAHLQAHRHIRSNMRYICGLEEDEEENESFPDQASDTESTTWEDTVSGNEALPSLGSKEDIAKYILQHTRNAELDLDAIIPRRSQAAFRFLEGVLEAIPCAVPGLETLSLRENCLDGACVPALRRCLQLLPSLKAVWLNENPGLYDDAQDPYANSTGIFDGKLLETRLEIVNRRLTPAYGKWAIRYLGEVGEAERREKAENRTGISTVEMGRPLIVALDLSDRQLPSLKPAVFMTELPKLRRLDLRGNPLLTSPQTPRAWESLLYPTLHALPCLESLWVDDPVNISIVASAEQGPPGPAREEEGADKADADWEEALARTFPQLGWINGRSIVRYVEMGHGTQIVVSKEGGTVAESMDKIVANMWPHMEPLRLAASEKCHPEVYWYAMDVPGQRIRHHASGRGGPRLSFLPMQGRGVGVSFTAAWPRCTLEAGQEVTRDVLAGFPRPSTWDTDGSDWERLQKRVLGALGRGEDGCSHGQDPGGSVVREELGGDGATEGRRQGRRSEVIDANDGTESSIASRDRAPAFPIQVGGRTSPPSRPLSVYTDMPVLAHSLDLPARFYLTDHAQDADILWATPAFFASHVPQSARGRRQWKATLPFLGEVDDKCQLVYLLTRFSHARSQLSIPWLPRSYCLPEDLPRLLDEWETPSSRPPFAPPSTWILKPPHLARGWDIALTRSLPCILRHLQASGRLLVSDYLTSPDLWLDGHKYDLRMYVLLLSPSLVLIHRQFRVRRASQPYSMALEHLEDLRIHLTNTTLGLSGLGQADAGGEEGHGCPTETVSCLDFVEKWESLHPGRECWEDVRRRIDSMLRECFSLIGRAGGREGGREALHAHDPYGRALVGVDVLLDRATLSPHLIEINASPNISGMLSERPGFSNEVFSAAFIEGGWQEDGNGFYPLIDQQNPNEGCS</sequence>
<dbReference type="PANTHER" id="PTHR46088">
    <property type="entry name" value="TUBULIN--TYROSINE LIGASE-LIKE PROTEIN 12"/>
    <property type="match status" value="1"/>
</dbReference>
<keyword evidence="4" id="KW-1185">Reference proteome</keyword>
<name>A0A4D9D100_9STRA</name>
<dbReference type="PROSITE" id="PS51221">
    <property type="entry name" value="TTL"/>
    <property type="match status" value="1"/>
</dbReference>
<feature type="region of interest" description="Disordered" evidence="1">
    <location>
        <begin position="546"/>
        <end position="616"/>
    </location>
</feature>
<dbReference type="InterPro" id="IPR004344">
    <property type="entry name" value="TTL/TTLL_fam"/>
</dbReference>
<dbReference type="Proteomes" id="UP000355283">
    <property type="component" value="Unassembled WGS sequence"/>
</dbReference>
<dbReference type="Pfam" id="PF03133">
    <property type="entry name" value="TTL"/>
    <property type="match status" value="1"/>
</dbReference>